<keyword evidence="3 4" id="KW-0408">Iron</keyword>
<dbReference type="Pfam" id="PF13442">
    <property type="entry name" value="Cytochrome_CBB3"/>
    <property type="match status" value="1"/>
</dbReference>
<sequence>MSAGESTYKTLCVSCHGELGHGDGLAGKALSEQPSNIYEGLNSWFEPEYELIDTVLNGNEGMQAWGSVLEEKDVKNIFAYIQKING</sequence>
<dbReference type="Proteomes" id="UP001569153">
    <property type="component" value="Unassembled WGS sequence"/>
</dbReference>
<name>A0ABV4MAW5_9VIBR</name>
<accession>A0ABV4MAW5</accession>
<reference evidence="6 7" key="1">
    <citation type="submission" date="2024-06" db="EMBL/GenBank/DDBJ databases">
        <authorList>
            <person name="Steensen K."/>
            <person name="Seneca J."/>
            <person name="Bartlau N."/>
            <person name="Yu A.X."/>
            <person name="Polz M.F."/>
        </authorList>
    </citation>
    <scope>NUCLEOTIDE SEQUENCE [LARGE SCALE GENOMIC DNA]</scope>
    <source>
        <strain evidence="6 7">FF146</strain>
    </source>
</reference>
<evidence type="ECO:0000256" key="2">
    <source>
        <dbReference type="ARBA" id="ARBA00022723"/>
    </source>
</evidence>
<dbReference type="InterPro" id="IPR036909">
    <property type="entry name" value="Cyt_c-like_dom_sf"/>
</dbReference>
<comment type="caution">
    <text evidence="6">The sequence shown here is derived from an EMBL/GenBank/DDBJ whole genome shotgun (WGS) entry which is preliminary data.</text>
</comment>
<dbReference type="RefSeq" id="WP_371730995.1">
    <property type="nucleotide sequence ID" value="NZ_JBGOOT010000018.1"/>
</dbReference>
<dbReference type="InterPro" id="IPR009056">
    <property type="entry name" value="Cyt_c-like_dom"/>
</dbReference>
<evidence type="ECO:0000256" key="4">
    <source>
        <dbReference type="PROSITE-ProRule" id="PRU00433"/>
    </source>
</evidence>
<keyword evidence="2 4" id="KW-0479">Metal-binding</keyword>
<dbReference type="Gene3D" id="1.10.760.10">
    <property type="entry name" value="Cytochrome c-like domain"/>
    <property type="match status" value="1"/>
</dbReference>
<keyword evidence="7" id="KW-1185">Reference proteome</keyword>
<dbReference type="PROSITE" id="PS51007">
    <property type="entry name" value="CYTC"/>
    <property type="match status" value="1"/>
</dbReference>
<evidence type="ECO:0000259" key="5">
    <source>
        <dbReference type="PROSITE" id="PS51007"/>
    </source>
</evidence>
<evidence type="ECO:0000256" key="1">
    <source>
        <dbReference type="ARBA" id="ARBA00022617"/>
    </source>
</evidence>
<evidence type="ECO:0000313" key="7">
    <source>
        <dbReference type="Proteomes" id="UP001569153"/>
    </source>
</evidence>
<gene>
    <name evidence="6" type="ORF">ACED38_17445</name>
</gene>
<evidence type="ECO:0000256" key="3">
    <source>
        <dbReference type="ARBA" id="ARBA00023004"/>
    </source>
</evidence>
<proteinExistence type="predicted"/>
<protein>
    <submittedName>
        <fullName evidence="6">Cytochrome c</fullName>
    </submittedName>
</protein>
<dbReference type="SUPFAM" id="SSF46626">
    <property type="entry name" value="Cytochrome c"/>
    <property type="match status" value="1"/>
</dbReference>
<feature type="domain" description="Cytochrome c" evidence="5">
    <location>
        <begin position="1"/>
        <end position="85"/>
    </location>
</feature>
<dbReference type="EMBL" id="JBGOOT010000018">
    <property type="protein sequence ID" value="MEZ8196665.1"/>
    <property type="molecule type" value="Genomic_DNA"/>
</dbReference>
<organism evidence="6 7">
    <name type="scientific">Vibrio cortegadensis</name>
    <dbReference type="NCBI Taxonomy" id="1328770"/>
    <lineage>
        <taxon>Bacteria</taxon>
        <taxon>Pseudomonadati</taxon>
        <taxon>Pseudomonadota</taxon>
        <taxon>Gammaproteobacteria</taxon>
        <taxon>Vibrionales</taxon>
        <taxon>Vibrionaceae</taxon>
        <taxon>Vibrio</taxon>
    </lineage>
</organism>
<keyword evidence="1 4" id="KW-0349">Heme</keyword>
<evidence type="ECO:0000313" key="6">
    <source>
        <dbReference type="EMBL" id="MEZ8196665.1"/>
    </source>
</evidence>